<protein>
    <submittedName>
        <fullName evidence="2">Uncharacterized protein</fullName>
    </submittedName>
</protein>
<name>A0A6C0CQS9_9ZZZZ</name>
<proteinExistence type="predicted"/>
<evidence type="ECO:0000256" key="1">
    <source>
        <dbReference type="SAM" id="MobiDB-lite"/>
    </source>
</evidence>
<dbReference type="AlphaFoldDB" id="A0A6C0CQS9"/>
<feature type="region of interest" description="Disordered" evidence="1">
    <location>
        <begin position="230"/>
        <end position="250"/>
    </location>
</feature>
<evidence type="ECO:0000313" key="2">
    <source>
        <dbReference type="EMBL" id="QHT06918.1"/>
    </source>
</evidence>
<accession>A0A6C0CQS9</accession>
<reference evidence="2" key="1">
    <citation type="journal article" date="2020" name="Nature">
        <title>Giant virus diversity and host interactions through global metagenomics.</title>
        <authorList>
            <person name="Schulz F."/>
            <person name="Roux S."/>
            <person name="Paez-Espino D."/>
            <person name="Jungbluth S."/>
            <person name="Walsh D.A."/>
            <person name="Denef V.J."/>
            <person name="McMahon K.D."/>
            <person name="Konstantinidis K.T."/>
            <person name="Eloe-Fadrosh E.A."/>
            <person name="Kyrpides N.C."/>
            <person name="Woyke T."/>
        </authorList>
    </citation>
    <scope>NUCLEOTIDE SEQUENCE</scope>
    <source>
        <strain evidence="2">GVMAG-M-3300021962-46</strain>
    </source>
</reference>
<sequence length="250" mass="29441">MTTNQTIVSTKEVDYLDEDKALRGQNYVCLSFISPEEILKNKDVYYFERYLENFAKQMDEFLSNLMDKYKEDVSSIKLIRENNEKIFNGRELQEDFLFFKRVQSETIEKQFHAENNFQTSVRGIKVRGVFETLKEAQVRAEVLRRSGDTRFDIFVGQVGVWCPWSPNPEDLQDQEYAESQLNTLMKQYKENMELRDEFYEMRKKEKLEDAQRITKAALEKTDPLTILRNEEAASMEAATSPSEETPLKAE</sequence>
<organism evidence="2">
    <name type="scientific">viral metagenome</name>
    <dbReference type="NCBI Taxonomy" id="1070528"/>
    <lineage>
        <taxon>unclassified sequences</taxon>
        <taxon>metagenomes</taxon>
        <taxon>organismal metagenomes</taxon>
    </lineage>
</organism>
<dbReference type="Pfam" id="PF19150">
    <property type="entry name" value="DUF5832"/>
    <property type="match status" value="1"/>
</dbReference>
<dbReference type="InterPro" id="IPR043872">
    <property type="entry name" value="DUF5832"/>
</dbReference>
<dbReference type="EMBL" id="MN739479">
    <property type="protein sequence ID" value="QHT06918.1"/>
    <property type="molecule type" value="Genomic_DNA"/>
</dbReference>